<dbReference type="FunFam" id="1.10.10.10:FF:000140">
    <property type="entry name" value="Histone H1.0"/>
    <property type="match status" value="1"/>
</dbReference>
<keyword evidence="9" id="KW-1185">Reference proteome</keyword>
<dbReference type="InterPro" id="IPR036390">
    <property type="entry name" value="WH_DNA-bd_sf"/>
</dbReference>
<proteinExistence type="predicted"/>
<dbReference type="OrthoDB" id="1110759at2759"/>
<dbReference type="SMART" id="SM00526">
    <property type="entry name" value="H15"/>
    <property type="match status" value="1"/>
</dbReference>
<evidence type="ECO:0000259" key="7">
    <source>
        <dbReference type="PROSITE" id="PS51504"/>
    </source>
</evidence>
<accession>A0A0M3JJ51</accession>
<keyword evidence="4" id="KW-0238">DNA-binding</keyword>
<evidence type="ECO:0000313" key="8">
    <source>
        <dbReference type="EMBL" id="VDK29173.1"/>
    </source>
</evidence>
<dbReference type="PROSITE" id="PS51504">
    <property type="entry name" value="H15"/>
    <property type="match status" value="1"/>
</dbReference>
<evidence type="ECO:0000256" key="6">
    <source>
        <dbReference type="SAM" id="MobiDB-lite"/>
    </source>
</evidence>
<dbReference type="EMBL" id="UYRR01017954">
    <property type="protein sequence ID" value="VDK29173.1"/>
    <property type="molecule type" value="Genomic_DNA"/>
</dbReference>
<dbReference type="GO" id="GO:0005634">
    <property type="term" value="C:nucleus"/>
    <property type="evidence" value="ECO:0007669"/>
    <property type="project" value="UniProtKB-SubCell"/>
</dbReference>
<dbReference type="GO" id="GO:0045910">
    <property type="term" value="P:negative regulation of DNA recombination"/>
    <property type="evidence" value="ECO:0007669"/>
    <property type="project" value="TreeGrafter"/>
</dbReference>
<dbReference type="GO" id="GO:0030261">
    <property type="term" value="P:chromosome condensation"/>
    <property type="evidence" value="ECO:0007669"/>
    <property type="project" value="TreeGrafter"/>
</dbReference>
<dbReference type="CDD" id="cd00073">
    <property type="entry name" value="H15"/>
    <property type="match status" value="1"/>
</dbReference>
<evidence type="ECO:0000256" key="3">
    <source>
        <dbReference type="ARBA" id="ARBA00022454"/>
    </source>
</evidence>
<keyword evidence="5" id="KW-0539">Nucleus</keyword>
<name>A0A0M3JJ51_ANISI</name>
<feature type="domain" description="H15" evidence="7">
    <location>
        <begin position="88"/>
        <end position="168"/>
    </location>
</feature>
<dbReference type="GO" id="GO:0006334">
    <property type="term" value="P:nucleosome assembly"/>
    <property type="evidence" value="ECO:0007669"/>
    <property type="project" value="InterPro"/>
</dbReference>
<dbReference type="GO" id="GO:0031492">
    <property type="term" value="F:nucleosomal DNA binding"/>
    <property type="evidence" value="ECO:0007669"/>
    <property type="project" value="TreeGrafter"/>
</dbReference>
<dbReference type="AlphaFoldDB" id="A0A0M3JJ51"/>
<gene>
    <name evidence="8" type="ORF">ASIM_LOCUS7434</name>
</gene>
<keyword evidence="3" id="KW-0158">Chromosome</keyword>
<evidence type="ECO:0000256" key="1">
    <source>
        <dbReference type="ARBA" id="ARBA00004123"/>
    </source>
</evidence>
<dbReference type="Pfam" id="PF00538">
    <property type="entry name" value="Linker_histone"/>
    <property type="match status" value="1"/>
</dbReference>
<protein>
    <submittedName>
        <fullName evidence="10">H15 domain-containing protein</fullName>
    </submittedName>
</protein>
<dbReference type="WBParaSite" id="ASIM_0000766801-mRNA-1">
    <property type="protein sequence ID" value="ASIM_0000766801-mRNA-1"/>
    <property type="gene ID" value="ASIM_0000766801"/>
</dbReference>
<comment type="subcellular location">
    <subcellularLocation>
        <location evidence="2">Chromosome</location>
    </subcellularLocation>
    <subcellularLocation>
        <location evidence="1">Nucleus</location>
    </subcellularLocation>
</comment>
<evidence type="ECO:0000313" key="9">
    <source>
        <dbReference type="Proteomes" id="UP000267096"/>
    </source>
</evidence>
<dbReference type="GO" id="GO:0000786">
    <property type="term" value="C:nucleosome"/>
    <property type="evidence" value="ECO:0007669"/>
    <property type="project" value="InterPro"/>
</dbReference>
<reference evidence="10" key="1">
    <citation type="submission" date="2017-02" db="UniProtKB">
        <authorList>
            <consortium name="WormBaseParasite"/>
        </authorList>
    </citation>
    <scope>IDENTIFICATION</scope>
</reference>
<evidence type="ECO:0000256" key="5">
    <source>
        <dbReference type="ARBA" id="ARBA00023242"/>
    </source>
</evidence>
<dbReference type="Proteomes" id="UP000267096">
    <property type="component" value="Unassembled WGS sequence"/>
</dbReference>
<sequence>MHADELQVSLTNPGGTGTGMVTNTPPAARRGRPRSVSTSAKPLAQAALDAEAAKMKELLQHGGGQEVVGDAEGVAHRTRKVSVTATALHPGYTQMVRAALLALCPPTDTKKGASRAAILKYIVQNFTLGEQLGTINAHLRQALRRGVESGNLRHTKGVGASGSFLLVAVKEHPKKPVRPAGRGPKLYLL</sequence>
<reference evidence="8 9" key="2">
    <citation type="submission" date="2018-11" db="EMBL/GenBank/DDBJ databases">
        <authorList>
            <consortium name="Pathogen Informatics"/>
        </authorList>
    </citation>
    <scope>NUCLEOTIDE SEQUENCE [LARGE SCALE GENOMIC DNA]</scope>
</reference>
<dbReference type="InterPro" id="IPR036388">
    <property type="entry name" value="WH-like_DNA-bd_sf"/>
</dbReference>
<dbReference type="SUPFAM" id="SSF46785">
    <property type="entry name" value="Winged helix' DNA-binding domain"/>
    <property type="match status" value="1"/>
</dbReference>
<feature type="region of interest" description="Disordered" evidence="6">
    <location>
        <begin position="1"/>
        <end position="39"/>
    </location>
</feature>
<dbReference type="PANTHER" id="PTHR11467">
    <property type="entry name" value="HISTONE H1"/>
    <property type="match status" value="1"/>
</dbReference>
<evidence type="ECO:0000313" key="10">
    <source>
        <dbReference type="WBParaSite" id="ASIM_0000766801-mRNA-1"/>
    </source>
</evidence>
<evidence type="ECO:0000256" key="4">
    <source>
        <dbReference type="ARBA" id="ARBA00023125"/>
    </source>
</evidence>
<dbReference type="GO" id="GO:0003690">
    <property type="term" value="F:double-stranded DNA binding"/>
    <property type="evidence" value="ECO:0007669"/>
    <property type="project" value="TreeGrafter"/>
</dbReference>
<dbReference type="Gene3D" id="1.10.10.10">
    <property type="entry name" value="Winged helix-like DNA-binding domain superfamily/Winged helix DNA-binding domain"/>
    <property type="match status" value="1"/>
</dbReference>
<dbReference type="InterPro" id="IPR005818">
    <property type="entry name" value="Histone_H1/H5_H15"/>
</dbReference>
<evidence type="ECO:0000256" key="2">
    <source>
        <dbReference type="ARBA" id="ARBA00004286"/>
    </source>
</evidence>
<dbReference type="PANTHER" id="PTHR11467:SF36">
    <property type="entry name" value="HISTONE 24-RELATED"/>
    <property type="match status" value="1"/>
</dbReference>
<feature type="compositionally biased region" description="Polar residues" evidence="6">
    <location>
        <begin position="8"/>
        <end position="25"/>
    </location>
</feature>
<organism evidence="10">
    <name type="scientific">Anisakis simplex</name>
    <name type="common">Herring worm</name>
    <dbReference type="NCBI Taxonomy" id="6269"/>
    <lineage>
        <taxon>Eukaryota</taxon>
        <taxon>Metazoa</taxon>
        <taxon>Ecdysozoa</taxon>
        <taxon>Nematoda</taxon>
        <taxon>Chromadorea</taxon>
        <taxon>Rhabditida</taxon>
        <taxon>Spirurina</taxon>
        <taxon>Ascaridomorpha</taxon>
        <taxon>Ascaridoidea</taxon>
        <taxon>Anisakidae</taxon>
        <taxon>Anisakis</taxon>
        <taxon>Anisakis simplex complex</taxon>
    </lineage>
</organism>